<comment type="caution">
    <text evidence="1">The sequence shown here is derived from an EMBL/GenBank/DDBJ whole genome shotgun (WGS) entry which is preliminary data.</text>
</comment>
<protein>
    <submittedName>
        <fullName evidence="1">Uncharacterized protein</fullName>
    </submittedName>
</protein>
<sequence>AHTGDSLPSNSSETCVSPGNRFSREFPPMSLAPPYVDLDDSRARTAENPHLFPLHPHCGSHYYGAYNDTAPLGHHRSVEGECLHPEPPFGRARSSTHGCDVSPVAPEPASVDGCAPGPPLGHPAGQHLGHGCTEAAAATATRLSLDAPESGSDARSRSLSVGRTAGPPCGGDSGLLSMVSLVYWTVLFTLGVLMLDSFLCQTAGKRVMGTVDRINHAGPADASQEDRQADGNGAGDLAGAVGRFVRWYVESPEDSSGASGAGTQSPRPSSLRVRKAAAARGSFQHIE</sequence>
<reference evidence="1" key="1">
    <citation type="submission" date="2022-07" db="EMBL/GenBank/DDBJ databases">
        <title>Phylogenomic reconstructions and comparative analyses of Kickxellomycotina fungi.</title>
        <authorList>
            <person name="Reynolds N.K."/>
            <person name="Stajich J.E."/>
            <person name="Barry K."/>
            <person name="Grigoriev I.V."/>
            <person name="Crous P."/>
            <person name="Smith M.E."/>
        </authorList>
    </citation>
    <scope>NUCLEOTIDE SEQUENCE</scope>
    <source>
        <strain evidence="1">CBS 109366</strain>
    </source>
</reference>
<name>A0ACC1JSA8_9FUNG</name>
<evidence type="ECO:0000313" key="1">
    <source>
        <dbReference type="EMBL" id="KAJ2766376.1"/>
    </source>
</evidence>
<keyword evidence="2" id="KW-1185">Reference proteome</keyword>
<evidence type="ECO:0000313" key="2">
    <source>
        <dbReference type="Proteomes" id="UP001140234"/>
    </source>
</evidence>
<organism evidence="1 2">
    <name type="scientific">Coemansia nantahalensis</name>
    <dbReference type="NCBI Taxonomy" id="2789366"/>
    <lineage>
        <taxon>Eukaryota</taxon>
        <taxon>Fungi</taxon>
        <taxon>Fungi incertae sedis</taxon>
        <taxon>Zoopagomycota</taxon>
        <taxon>Kickxellomycotina</taxon>
        <taxon>Kickxellomycetes</taxon>
        <taxon>Kickxellales</taxon>
        <taxon>Kickxellaceae</taxon>
        <taxon>Coemansia</taxon>
    </lineage>
</organism>
<gene>
    <name evidence="1" type="ORF">IWQ57_004390</name>
</gene>
<feature type="non-terminal residue" evidence="1">
    <location>
        <position position="1"/>
    </location>
</feature>
<dbReference type="EMBL" id="JANBUJ010001714">
    <property type="protein sequence ID" value="KAJ2766376.1"/>
    <property type="molecule type" value="Genomic_DNA"/>
</dbReference>
<dbReference type="Proteomes" id="UP001140234">
    <property type="component" value="Unassembled WGS sequence"/>
</dbReference>
<proteinExistence type="predicted"/>
<accession>A0ACC1JSA8</accession>